<name>A0A1M6NET2_9FIRM</name>
<dbReference type="OrthoDB" id="2088034at2"/>
<sequence>MTENKVKSIGAEKTAAWAEKACWDPETNVTVPSEKAVVEAKEWVEENQK</sequence>
<dbReference type="RefSeq" id="WP_110942291.1">
    <property type="nucleotide sequence ID" value="NZ_FQZV01000055.1"/>
</dbReference>
<evidence type="ECO:0008006" key="3">
    <source>
        <dbReference type="Google" id="ProtNLM"/>
    </source>
</evidence>
<dbReference type="AlphaFoldDB" id="A0A1M6NET2"/>
<dbReference type="EMBL" id="FQZV01000055">
    <property type="protein sequence ID" value="SHJ94241.1"/>
    <property type="molecule type" value="Genomic_DNA"/>
</dbReference>
<accession>A0A1M6NET2</accession>
<dbReference type="Pfam" id="PF12655">
    <property type="entry name" value="CDIF630_02480-like"/>
    <property type="match status" value="1"/>
</dbReference>
<gene>
    <name evidence="1" type="ORF">SAMN02745975_03280</name>
</gene>
<proteinExistence type="predicted"/>
<evidence type="ECO:0000313" key="1">
    <source>
        <dbReference type="EMBL" id="SHJ94241.1"/>
    </source>
</evidence>
<keyword evidence="2" id="KW-1185">Reference proteome</keyword>
<dbReference type="InterPro" id="IPR024209">
    <property type="entry name" value="CDIF630_02480-like"/>
</dbReference>
<protein>
    <recommendedName>
        <fullName evidence="3">DUF3787 domain-containing protein</fullName>
    </recommendedName>
</protein>
<organism evidence="1 2">
    <name type="scientific">Geosporobacter subterraneus DSM 17957</name>
    <dbReference type="NCBI Taxonomy" id="1121919"/>
    <lineage>
        <taxon>Bacteria</taxon>
        <taxon>Bacillati</taxon>
        <taxon>Bacillota</taxon>
        <taxon>Clostridia</taxon>
        <taxon>Peptostreptococcales</taxon>
        <taxon>Thermotaleaceae</taxon>
        <taxon>Geosporobacter</taxon>
    </lineage>
</organism>
<evidence type="ECO:0000313" key="2">
    <source>
        <dbReference type="Proteomes" id="UP000184536"/>
    </source>
</evidence>
<reference evidence="2" key="1">
    <citation type="submission" date="2016-11" db="EMBL/GenBank/DDBJ databases">
        <authorList>
            <person name="Varghese N."/>
            <person name="Submissions S."/>
        </authorList>
    </citation>
    <scope>NUCLEOTIDE SEQUENCE [LARGE SCALE GENOMIC DNA]</scope>
    <source>
        <strain evidence="2">DSM 17957</strain>
    </source>
</reference>
<dbReference type="Proteomes" id="UP000184536">
    <property type="component" value="Unassembled WGS sequence"/>
</dbReference>